<accession>A0ABT7US54</accession>
<protein>
    <recommendedName>
        <fullName evidence="4">DUF4342 domain-containing protein</fullName>
    </recommendedName>
</protein>
<keyword evidence="1" id="KW-0812">Transmembrane</keyword>
<reference evidence="2 3" key="3">
    <citation type="submission" date="2023-06" db="EMBL/GenBank/DDBJ databases">
        <authorList>
            <person name="Zeman M."/>
            <person name="Kubasova T."/>
            <person name="Jahodarova E."/>
            <person name="Nykrynova M."/>
            <person name="Rychlik I."/>
        </authorList>
    </citation>
    <scope>NUCLEOTIDE SEQUENCE [LARGE SCALE GENOMIC DNA]</scope>
    <source>
        <strain evidence="2 3">ET340</strain>
    </source>
</reference>
<reference evidence="2 3" key="2">
    <citation type="submission" date="2023-06" db="EMBL/GenBank/DDBJ databases">
        <title>Identification and characterization of horizontal gene transfer across gut microbiota members of farm animals based on homology search.</title>
        <authorList>
            <person name="Schwarzerova J."/>
            <person name="Nykrynova M."/>
            <person name="Jureckova K."/>
            <person name="Cejkova D."/>
            <person name="Rychlik I."/>
        </authorList>
    </citation>
    <scope>NUCLEOTIDE SEQUENCE [LARGE SCALE GENOMIC DNA]</scope>
    <source>
        <strain evidence="2 3">ET340</strain>
    </source>
</reference>
<evidence type="ECO:0000256" key="1">
    <source>
        <dbReference type="SAM" id="Phobius"/>
    </source>
</evidence>
<evidence type="ECO:0000313" key="2">
    <source>
        <dbReference type="EMBL" id="MDM8201702.1"/>
    </source>
</evidence>
<name>A0ABT7US54_9FIRM</name>
<comment type="caution">
    <text evidence="2">The sequence shown here is derived from an EMBL/GenBank/DDBJ whole genome shotgun (WGS) entry which is preliminary data.</text>
</comment>
<keyword evidence="1" id="KW-1133">Transmembrane helix</keyword>
<dbReference type="EMBL" id="JAUDCL010000018">
    <property type="protein sequence ID" value="MDM8201702.1"/>
    <property type="molecule type" value="Genomic_DNA"/>
</dbReference>
<evidence type="ECO:0000313" key="3">
    <source>
        <dbReference type="Proteomes" id="UP001529380"/>
    </source>
</evidence>
<sequence>MLFGKKINRVLNVRQAEERFEKEREELPLEKGDRLAMILAALAVFIPVLIGILAVLVLVLYLFFFRYL</sequence>
<dbReference type="RefSeq" id="WP_289600191.1">
    <property type="nucleotide sequence ID" value="NZ_JAUDCL010000018.1"/>
</dbReference>
<keyword evidence="1" id="KW-0472">Membrane</keyword>
<keyword evidence="3" id="KW-1185">Reference proteome</keyword>
<reference evidence="3" key="1">
    <citation type="submission" date="2023-06" db="EMBL/GenBank/DDBJ databases">
        <title>Identification and characterization of horizontal gene transfer across gut microbiota members of farm animals based on homology search.</title>
        <authorList>
            <person name="Zeman M."/>
            <person name="Kubasova T."/>
            <person name="Jahodarova E."/>
            <person name="Nykrynova M."/>
            <person name="Rychlik I."/>
        </authorList>
    </citation>
    <scope>NUCLEOTIDE SEQUENCE [LARGE SCALE GENOMIC DNA]</scope>
    <source>
        <strain evidence="3">ET340</strain>
    </source>
</reference>
<gene>
    <name evidence="2" type="ORF">QUW08_10445</name>
</gene>
<dbReference type="Proteomes" id="UP001529380">
    <property type="component" value="Unassembled WGS sequence"/>
</dbReference>
<organism evidence="2 3">
    <name type="scientific">Allofournierella massiliensis</name>
    <dbReference type="NCBI Taxonomy" id="1650663"/>
    <lineage>
        <taxon>Bacteria</taxon>
        <taxon>Bacillati</taxon>
        <taxon>Bacillota</taxon>
        <taxon>Clostridia</taxon>
        <taxon>Eubacteriales</taxon>
        <taxon>Oscillospiraceae</taxon>
        <taxon>Allofournierella</taxon>
    </lineage>
</organism>
<evidence type="ECO:0008006" key="4">
    <source>
        <dbReference type="Google" id="ProtNLM"/>
    </source>
</evidence>
<feature type="transmembrane region" description="Helical" evidence="1">
    <location>
        <begin position="35"/>
        <end position="64"/>
    </location>
</feature>
<proteinExistence type="predicted"/>